<keyword evidence="2" id="KW-0430">Lectin</keyword>
<evidence type="ECO:0000256" key="2">
    <source>
        <dbReference type="ARBA" id="ARBA00022734"/>
    </source>
</evidence>
<dbReference type="PANTHER" id="PTHR32401:SF16">
    <property type="entry name" value="CONCANAVALIN A-LIKE LECTIN FAMILY PROTEIN"/>
    <property type="match status" value="1"/>
</dbReference>
<protein>
    <recommendedName>
        <fullName evidence="4">Legume lectin domain-containing protein</fullName>
    </recommendedName>
</protein>
<dbReference type="InterPro" id="IPR050258">
    <property type="entry name" value="Leguminous_Lectin"/>
</dbReference>
<reference evidence="5" key="1">
    <citation type="submission" date="2020-01" db="EMBL/GenBank/DDBJ databases">
        <title>The Celery Genome Sequence Reveals Sequential Paleo-tetraploidization, Resistance Gene Elimination, Karyotype Evolution, and Functional Innovation in Apiales.</title>
        <authorList>
            <person name="Song X."/>
        </authorList>
    </citation>
    <scope>NUCLEOTIDE SEQUENCE</scope>
    <source>
        <tissue evidence="5">Leaf</tissue>
    </source>
</reference>
<keyword evidence="3" id="KW-0732">Signal</keyword>
<name>A0A6L5B864_APIGR</name>
<dbReference type="InterPro" id="IPR001220">
    <property type="entry name" value="Legume_lectin_dom"/>
</dbReference>
<dbReference type="Pfam" id="PF00139">
    <property type="entry name" value="Lectin_legB"/>
    <property type="match status" value="1"/>
</dbReference>
<dbReference type="GO" id="GO:0030246">
    <property type="term" value="F:carbohydrate binding"/>
    <property type="evidence" value="ECO:0007669"/>
    <property type="project" value="UniProtKB-KW"/>
</dbReference>
<dbReference type="EMBL" id="WRXP01002907">
    <property type="protein sequence ID" value="KAF1001718.1"/>
    <property type="molecule type" value="Genomic_DNA"/>
</dbReference>
<feature type="domain" description="Legume lectin" evidence="4">
    <location>
        <begin position="29"/>
        <end position="209"/>
    </location>
</feature>
<comment type="caution">
    <text evidence="5">The sequence shown here is derived from an EMBL/GenBank/DDBJ whole genome shotgun (WGS) entry which is preliminary data.</text>
</comment>
<sequence>MPSNSTKLFWALLIFFICTTLFTCLSSSTSFNNKDFIFLGDAYFKNTSIILTQQASACSSSTSTSYSSGVGRAFYKYPIRFLDFSINNVASFSCKFSFRIDPSAPHCAFGDGLAFLITSNPGSVSLSDGFMGMPVSNAQDSFLAVEFDTSFNANLGDINGNHVSVDLNSVLSVASVDSLSRGIDFKSGRKMSVWIEYSHSEKMIRVWLVILDF</sequence>
<dbReference type="PANTHER" id="PTHR32401">
    <property type="entry name" value="CONCANAVALIN A-LIKE LECTIN FAMILY PROTEIN"/>
    <property type="match status" value="1"/>
</dbReference>
<dbReference type="PROSITE" id="PS00307">
    <property type="entry name" value="LECTIN_LEGUME_BETA"/>
    <property type="match status" value="1"/>
</dbReference>
<comment type="similarity">
    <text evidence="1">Belongs to the leguminous lectin family.</text>
</comment>
<evidence type="ECO:0000256" key="3">
    <source>
        <dbReference type="SAM" id="SignalP"/>
    </source>
</evidence>
<evidence type="ECO:0000313" key="5">
    <source>
        <dbReference type="EMBL" id="KAF1001718.1"/>
    </source>
</evidence>
<proteinExistence type="inferred from homology"/>
<evidence type="ECO:0000313" key="6">
    <source>
        <dbReference type="Proteomes" id="UP000593563"/>
    </source>
</evidence>
<dbReference type="InterPro" id="IPR019825">
    <property type="entry name" value="Lectin_legB_Mn/Ca_BS"/>
</dbReference>
<dbReference type="Proteomes" id="UP000593563">
    <property type="component" value="Unassembled WGS sequence"/>
</dbReference>
<gene>
    <name evidence="5" type="ORF">AG4045_019375</name>
</gene>
<feature type="signal peptide" evidence="3">
    <location>
        <begin position="1"/>
        <end position="26"/>
    </location>
</feature>
<dbReference type="Gene3D" id="2.60.120.200">
    <property type="match status" value="1"/>
</dbReference>
<evidence type="ECO:0000259" key="4">
    <source>
        <dbReference type="Pfam" id="PF00139"/>
    </source>
</evidence>
<keyword evidence="6" id="KW-1185">Reference proteome</keyword>
<dbReference type="InterPro" id="IPR013320">
    <property type="entry name" value="ConA-like_dom_sf"/>
</dbReference>
<organism evidence="5 6">
    <name type="scientific">Apium graveolens</name>
    <name type="common">Celery</name>
    <dbReference type="NCBI Taxonomy" id="4045"/>
    <lineage>
        <taxon>Eukaryota</taxon>
        <taxon>Viridiplantae</taxon>
        <taxon>Streptophyta</taxon>
        <taxon>Embryophyta</taxon>
        <taxon>Tracheophyta</taxon>
        <taxon>Spermatophyta</taxon>
        <taxon>Magnoliopsida</taxon>
        <taxon>eudicotyledons</taxon>
        <taxon>Gunneridae</taxon>
        <taxon>Pentapetalae</taxon>
        <taxon>asterids</taxon>
        <taxon>campanulids</taxon>
        <taxon>Apiales</taxon>
        <taxon>Apiaceae</taxon>
        <taxon>Apioideae</taxon>
        <taxon>apioid superclade</taxon>
        <taxon>Apieae</taxon>
        <taxon>Apium</taxon>
    </lineage>
</organism>
<dbReference type="SUPFAM" id="SSF49899">
    <property type="entry name" value="Concanavalin A-like lectins/glucanases"/>
    <property type="match status" value="1"/>
</dbReference>
<dbReference type="CDD" id="cd06899">
    <property type="entry name" value="lectin_legume_LecRK_Arcelin_ConA"/>
    <property type="match status" value="1"/>
</dbReference>
<dbReference type="AlphaFoldDB" id="A0A6L5B864"/>
<accession>A0A6L5B864</accession>
<feature type="chain" id="PRO_5026709339" description="Legume lectin domain-containing protein" evidence="3">
    <location>
        <begin position="27"/>
        <end position="213"/>
    </location>
</feature>
<evidence type="ECO:0000256" key="1">
    <source>
        <dbReference type="ARBA" id="ARBA00007606"/>
    </source>
</evidence>